<dbReference type="InterPro" id="IPR018391">
    <property type="entry name" value="PQQ_b-propeller_rpt"/>
</dbReference>
<organism evidence="4 5">
    <name type="scientific">Paenibacillus montanisoli</name>
    <dbReference type="NCBI Taxonomy" id="2081970"/>
    <lineage>
        <taxon>Bacteria</taxon>
        <taxon>Bacillati</taxon>
        <taxon>Bacillota</taxon>
        <taxon>Bacilli</taxon>
        <taxon>Bacillales</taxon>
        <taxon>Paenibacillaceae</taxon>
        <taxon>Paenibacillus</taxon>
    </lineage>
</organism>
<evidence type="ECO:0000313" key="5">
    <source>
        <dbReference type="Proteomes" id="UP000249260"/>
    </source>
</evidence>
<dbReference type="OrthoDB" id="2664209at2"/>
<dbReference type="Proteomes" id="UP000249260">
    <property type="component" value="Unassembled WGS sequence"/>
</dbReference>
<evidence type="ECO:0000259" key="2">
    <source>
        <dbReference type="Pfam" id="PF07833"/>
    </source>
</evidence>
<dbReference type="SUPFAM" id="SSF50998">
    <property type="entry name" value="Quinoprotein alcohol dehydrogenase-like"/>
    <property type="match status" value="1"/>
</dbReference>
<dbReference type="SMART" id="SM00564">
    <property type="entry name" value="PQQ"/>
    <property type="match status" value="5"/>
</dbReference>
<dbReference type="Gene3D" id="2.130.10.10">
    <property type="entry name" value="YVTN repeat-like/Quinoprotein amine dehydrogenase"/>
    <property type="match status" value="1"/>
</dbReference>
<dbReference type="InterPro" id="IPR012854">
    <property type="entry name" value="Cu_amine_oxidase-like_N"/>
</dbReference>
<comment type="caution">
    <text evidence="4">The sequence shown here is derived from an EMBL/GenBank/DDBJ whole genome shotgun (WGS) entry which is preliminary data.</text>
</comment>
<reference evidence="4 5" key="1">
    <citation type="submission" date="2018-06" db="EMBL/GenBank/DDBJ databases">
        <title>Paenibacillus montanisoli sp. nov., isolated from mountain area soil.</title>
        <authorList>
            <person name="Wu M."/>
        </authorList>
    </citation>
    <scope>NUCLEOTIDE SEQUENCE [LARGE SCALE GENOMIC DNA]</scope>
    <source>
        <strain evidence="4 5">RA17</strain>
    </source>
</reference>
<proteinExistence type="predicted"/>
<feature type="domain" description="Copper amine oxidase-like N-terminal" evidence="2">
    <location>
        <begin position="461"/>
        <end position="569"/>
    </location>
</feature>
<dbReference type="RefSeq" id="WP_112885232.1">
    <property type="nucleotide sequence ID" value="NZ_QLUW01000006.1"/>
</dbReference>
<dbReference type="EMBL" id="QLUW01000006">
    <property type="protein sequence ID" value="RAP73649.1"/>
    <property type="molecule type" value="Genomic_DNA"/>
</dbReference>
<evidence type="ECO:0000313" key="4">
    <source>
        <dbReference type="EMBL" id="RAP73649.1"/>
    </source>
</evidence>
<sequence>MKMKTWKHTALSLVAAGLIVSGTGLGQAESASAQSNPNASYDAQATPSAWNKVPYAKPVWTADLDKLTMDNSYQPPVVTIGGAFYLIKGGVLQARSLDTGKLLWSFGSKLQAGSIQALDNRLYISGQDGAVYQLDAKKGTSKRIYQANKKSAFGQFKVEGNTLYYASSLGLAAVNLASGQEKWRNTDVNGIPMKVGNKLLVHAMESGAITVTTTYAIDEANGKTFWRLPGSHSNLLKIEGEKLYFVNDWPKSDTTKFLVDLDIVDLNSGRVLETKSFVPVKQGEDPMYQYASNFAIDGNDVYVGTKDNEVFKYNLHADPAAVKAEIFQDDGAWIAGPYNGKLIYKNRDNIGLHARKLFDKSYVYFQGLDNPASRVDLIGSGLYVGQTDGEIYALNVATGKALFRYQTEARSYAPFIVAGSKLLVQAEGKLYAFALPAELRKPVSSNGPGTGAFVKAQANLTVNGKAKAFEPSMVTANNRMLVPLRFLVNEIGAKTGYNAQTKQVTVTYRDRSFTLTEGAAFAQATDGSGQTPLTFAPVVLSGSLYVPVSDIGKLLGIQVAWNAGTRTVEVSTTS</sequence>
<keyword evidence="5" id="KW-1185">Reference proteome</keyword>
<dbReference type="InterPro" id="IPR036582">
    <property type="entry name" value="Mao_N_sf"/>
</dbReference>
<keyword evidence="1" id="KW-0732">Signal</keyword>
<name>A0A328TSU1_9BACL</name>
<dbReference type="Gene3D" id="2.40.10.480">
    <property type="match status" value="1"/>
</dbReference>
<dbReference type="PANTHER" id="PTHR34512:SF30">
    <property type="entry name" value="OUTER MEMBRANE PROTEIN ASSEMBLY FACTOR BAMB"/>
    <property type="match status" value="1"/>
</dbReference>
<evidence type="ECO:0000259" key="3">
    <source>
        <dbReference type="Pfam" id="PF13360"/>
    </source>
</evidence>
<dbReference type="PANTHER" id="PTHR34512">
    <property type="entry name" value="CELL SURFACE PROTEIN"/>
    <property type="match status" value="1"/>
</dbReference>
<dbReference type="SUPFAM" id="SSF55383">
    <property type="entry name" value="Copper amine oxidase, domain N"/>
    <property type="match status" value="1"/>
</dbReference>
<feature type="chain" id="PRO_5039208063" evidence="1">
    <location>
        <begin position="27"/>
        <end position="574"/>
    </location>
</feature>
<dbReference type="Gene3D" id="3.30.457.10">
    <property type="entry name" value="Copper amine oxidase-like, N-terminal domain"/>
    <property type="match status" value="1"/>
</dbReference>
<dbReference type="AlphaFoldDB" id="A0A328TSU1"/>
<dbReference type="Pfam" id="PF13360">
    <property type="entry name" value="PQQ_2"/>
    <property type="match status" value="1"/>
</dbReference>
<dbReference type="InterPro" id="IPR015943">
    <property type="entry name" value="WD40/YVTN_repeat-like_dom_sf"/>
</dbReference>
<feature type="domain" description="Pyrrolo-quinoline quinone repeat" evidence="3">
    <location>
        <begin position="59"/>
        <end position="247"/>
    </location>
</feature>
<evidence type="ECO:0000256" key="1">
    <source>
        <dbReference type="SAM" id="SignalP"/>
    </source>
</evidence>
<feature type="signal peptide" evidence="1">
    <location>
        <begin position="1"/>
        <end position="26"/>
    </location>
</feature>
<protein>
    <submittedName>
        <fullName evidence="4">Uncharacterized protein</fullName>
    </submittedName>
</protein>
<dbReference type="Pfam" id="PF07833">
    <property type="entry name" value="Cu_amine_oxidN1"/>
    <property type="match status" value="1"/>
</dbReference>
<accession>A0A328TSU1</accession>
<dbReference type="InterPro" id="IPR002372">
    <property type="entry name" value="PQQ_rpt_dom"/>
</dbReference>
<gene>
    <name evidence="4" type="ORF">DL346_25610</name>
</gene>
<dbReference type="InterPro" id="IPR011047">
    <property type="entry name" value="Quinoprotein_ADH-like_sf"/>
</dbReference>